<dbReference type="Gene3D" id="3.40.630.10">
    <property type="entry name" value="Zn peptidases"/>
    <property type="match status" value="1"/>
</dbReference>
<dbReference type="PANTHER" id="PTHR30575">
    <property type="entry name" value="PEPTIDASE M20"/>
    <property type="match status" value="1"/>
</dbReference>
<keyword evidence="2" id="KW-1185">Reference proteome</keyword>
<dbReference type="SUPFAM" id="SSF53187">
    <property type="entry name" value="Zn-dependent exopeptidases"/>
    <property type="match status" value="1"/>
</dbReference>
<dbReference type="GO" id="GO:0071713">
    <property type="term" value="F:para-aminobenzoyl-glutamate hydrolase activity"/>
    <property type="evidence" value="ECO:0007669"/>
    <property type="project" value="TreeGrafter"/>
</dbReference>
<dbReference type="OrthoDB" id="9781032at2"/>
<organism evidence="1 2">
    <name type="scientific">Sulfoacidibacillus thermotolerans</name>
    <name type="common">Acidibacillus sulfuroxidans</name>
    <dbReference type="NCBI Taxonomy" id="1765684"/>
    <lineage>
        <taxon>Bacteria</taxon>
        <taxon>Bacillati</taxon>
        <taxon>Bacillota</taxon>
        <taxon>Bacilli</taxon>
        <taxon>Bacillales</taxon>
        <taxon>Alicyclobacillaceae</taxon>
        <taxon>Sulfoacidibacillus</taxon>
    </lineage>
</organism>
<dbReference type="AlphaFoldDB" id="A0A2U3DCQ2"/>
<sequence length="377" mass="42346">MASPYNLIDEKLQTELLDLALTLQQTPELAYEEWKTVEIWSEFAKRHDLPLSFGLEGLAPIISLGDVKQAKIRIVITADLDAIQLGENGPIGHFCGHHAQSVHALGLAITIKNKWYFERDLALQIVGCPAEEARPAYDPHFPLPFQPGKSKLLQEGIFDGATMVLSTHLDENCPNPEIRLIDGVNGGVWIRAHVSDANFRLQSVKATDRVAEAIRDCYIKRFGELISTVSTRRFARYIDIWIEIDPHKPNPEHAMIQDLVHVTSICLAARAELIVFYPPLRHSKKLQRYAQSVLRTWDSGVRVRETAFQKGATDLGEISSRVPTLQVLIGGTTGNTHETSFAVGNPLFSYLWPIVFLQKMIERILHEQNESEGGIFL</sequence>
<dbReference type="GO" id="GO:0005737">
    <property type="term" value="C:cytoplasm"/>
    <property type="evidence" value="ECO:0007669"/>
    <property type="project" value="TreeGrafter"/>
</dbReference>
<evidence type="ECO:0000313" key="2">
    <source>
        <dbReference type="Proteomes" id="UP000245380"/>
    </source>
</evidence>
<accession>A0A2U3DCQ2</accession>
<dbReference type="PANTHER" id="PTHR30575:SF3">
    <property type="entry name" value="PEPTIDASE M20 DIMERISATION DOMAIN-CONTAINING PROTEIN"/>
    <property type="match status" value="1"/>
</dbReference>
<dbReference type="GO" id="GO:0016805">
    <property type="term" value="F:dipeptidase activity"/>
    <property type="evidence" value="ECO:0007669"/>
    <property type="project" value="TreeGrafter"/>
</dbReference>
<name>A0A2U3DCQ2_SULT2</name>
<dbReference type="InterPro" id="IPR052030">
    <property type="entry name" value="Peptidase_M20/M20A_hydrolases"/>
</dbReference>
<dbReference type="RefSeq" id="WP_109429136.1">
    <property type="nucleotide sequence ID" value="NZ_MPDK01000001.1"/>
</dbReference>
<protein>
    <recommendedName>
        <fullName evidence="3">Peptidase M20 dimerisation domain-containing protein</fullName>
    </recommendedName>
</protein>
<dbReference type="Proteomes" id="UP000245380">
    <property type="component" value="Unassembled WGS sequence"/>
</dbReference>
<reference evidence="1 2" key="1">
    <citation type="submission" date="2016-11" db="EMBL/GenBank/DDBJ databases">
        <title>Comparative genomics of Acidibacillus ferroxidans species.</title>
        <authorList>
            <person name="Oliveira G."/>
            <person name="Nunes G."/>
            <person name="Oliveira R."/>
            <person name="Araujo F."/>
            <person name="Salim A."/>
            <person name="Scholte L."/>
            <person name="Morais D."/>
            <person name="Nancucheo I."/>
            <person name="Johnson D.B."/>
            <person name="Grail B."/>
            <person name="Bittencourt J."/>
            <person name="Valadares R."/>
        </authorList>
    </citation>
    <scope>NUCLEOTIDE SEQUENCE [LARGE SCALE GENOMIC DNA]</scope>
    <source>
        <strain evidence="1 2">Y002</strain>
    </source>
</reference>
<dbReference type="GO" id="GO:0046657">
    <property type="term" value="P:folic acid catabolic process"/>
    <property type="evidence" value="ECO:0007669"/>
    <property type="project" value="TreeGrafter"/>
</dbReference>
<evidence type="ECO:0008006" key="3">
    <source>
        <dbReference type="Google" id="ProtNLM"/>
    </source>
</evidence>
<evidence type="ECO:0000313" key="1">
    <source>
        <dbReference type="EMBL" id="PWI59056.1"/>
    </source>
</evidence>
<gene>
    <name evidence="1" type="ORF">BM613_00115</name>
</gene>
<proteinExistence type="predicted"/>
<comment type="caution">
    <text evidence="1">The sequence shown here is derived from an EMBL/GenBank/DDBJ whole genome shotgun (WGS) entry which is preliminary data.</text>
</comment>
<dbReference type="EMBL" id="MPDK01000001">
    <property type="protein sequence ID" value="PWI59056.1"/>
    <property type="molecule type" value="Genomic_DNA"/>
</dbReference>